<reference evidence="1" key="1">
    <citation type="submission" date="2020-07" db="EMBL/GenBank/DDBJ databases">
        <title>Huge and variable diversity of episymbiotic CPR bacteria and DPANN archaea in groundwater ecosystems.</title>
        <authorList>
            <person name="He C.Y."/>
            <person name="Keren R."/>
            <person name="Whittaker M."/>
            <person name="Farag I.F."/>
            <person name="Doudna J."/>
            <person name="Cate J.H.D."/>
            <person name="Banfield J.F."/>
        </authorList>
    </citation>
    <scope>NUCLEOTIDE SEQUENCE</scope>
    <source>
        <strain evidence="1">NC_groundwater_1586_Pr3_B-0.1um_66_15</strain>
    </source>
</reference>
<sequence length="76" mass="8834">MGVIEKVIVSDETLRRLEDEARRNGHTVAQEAALRIENEASRPSREEMLERLRAFRESLPAQTTDSLTLLREDRDR</sequence>
<dbReference type="Proteomes" id="UP000782610">
    <property type="component" value="Unassembled WGS sequence"/>
</dbReference>
<name>A0A933L011_9HYPH</name>
<dbReference type="AlphaFoldDB" id="A0A933L011"/>
<dbReference type="GO" id="GO:0006355">
    <property type="term" value="P:regulation of DNA-templated transcription"/>
    <property type="evidence" value="ECO:0007669"/>
    <property type="project" value="InterPro"/>
</dbReference>
<protein>
    <submittedName>
        <fullName evidence="1">Uncharacterized protein</fullName>
    </submittedName>
</protein>
<evidence type="ECO:0000313" key="1">
    <source>
        <dbReference type="EMBL" id="MBI4921759.1"/>
    </source>
</evidence>
<comment type="caution">
    <text evidence="1">The sequence shown here is derived from an EMBL/GenBank/DDBJ whole genome shotgun (WGS) entry which is preliminary data.</text>
</comment>
<gene>
    <name evidence="1" type="ORF">HY834_08415</name>
</gene>
<dbReference type="EMBL" id="JACRAF010000023">
    <property type="protein sequence ID" value="MBI4921759.1"/>
    <property type="molecule type" value="Genomic_DNA"/>
</dbReference>
<evidence type="ECO:0000313" key="2">
    <source>
        <dbReference type="Proteomes" id="UP000782610"/>
    </source>
</evidence>
<organism evidence="1 2">
    <name type="scientific">Devosia nanyangense</name>
    <dbReference type="NCBI Taxonomy" id="1228055"/>
    <lineage>
        <taxon>Bacteria</taxon>
        <taxon>Pseudomonadati</taxon>
        <taxon>Pseudomonadota</taxon>
        <taxon>Alphaproteobacteria</taxon>
        <taxon>Hyphomicrobiales</taxon>
        <taxon>Devosiaceae</taxon>
        <taxon>Devosia</taxon>
    </lineage>
</organism>
<dbReference type="SUPFAM" id="SSF47598">
    <property type="entry name" value="Ribbon-helix-helix"/>
    <property type="match status" value="1"/>
</dbReference>
<proteinExistence type="predicted"/>
<accession>A0A933L011</accession>
<dbReference type="InterPro" id="IPR010985">
    <property type="entry name" value="Ribbon_hlx_hlx"/>
</dbReference>